<comment type="caution">
    <text evidence="1">The sequence shown here is derived from an EMBL/GenBank/DDBJ whole genome shotgun (WGS) entry which is preliminary data.</text>
</comment>
<organism evidence="1 2">
    <name type="scientific">Candidatus Kapaibacterium thiocyanatum</name>
    <dbReference type="NCBI Taxonomy" id="1895771"/>
    <lineage>
        <taxon>Bacteria</taxon>
        <taxon>Pseudomonadati</taxon>
        <taxon>Candidatus Kapaibacteriota</taxon>
        <taxon>Candidatus Kapaibacteriia</taxon>
        <taxon>Candidatus Kapaibacteriales</taxon>
        <taxon>Candidatus Kapaibacteriaceae</taxon>
        <taxon>Candidatus Kapaibacterium</taxon>
    </lineage>
</organism>
<dbReference type="AlphaFoldDB" id="A0A1M3KWF4"/>
<sequence length="456" mass="50181">MRIWYLIAVTSILCACTDASTVGSVANGVVVIRTITTDVSIGGTFRIQGDNLAVLVADGVLVCYGGQDIRVPIRSVLEDGGDIVWQVPDSLRTGRMKIVNGSGAVVIDTILRVYGEAMVPSALPTWAKWNQRLEERLARCRFQDRNGKVYDAIPIPANPSVYVVPPISGIFTWVVYDEANGLYHRTATSVDIKQPEVRPASRGLRPSAYVDHIAVPIGKCSLRLRGQNATFVRQMTILDSLAGYVGIRLDGIPFGSYDVDVMTDSYEAPLDHRLRIDADIYVPVSARLTVDLMMPAQILVREGRYLGSEGRLEERRRYLKDTLLRVLEEFEPEANETTDGTFLFNRDCCRGSGGSCLGVGTIAFDGTTLTCNIPIGTSTGSAGVKYEIRLDRHPCTVMGDGSIVVDIRREDVISTKELTYRRFHIEEEDSSVPSVFEDATACADQSLARMRLVFAK</sequence>
<evidence type="ECO:0000313" key="1">
    <source>
        <dbReference type="EMBL" id="OJX56732.1"/>
    </source>
</evidence>
<reference evidence="1 2" key="1">
    <citation type="submission" date="2016-09" db="EMBL/GenBank/DDBJ databases">
        <title>Genome-resolved meta-omics ties microbial dynamics to process performance in biotechnology for thiocyanate degradation.</title>
        <authorList>
            <person name="Kantor R.S."/>
            <person name="Huddy R.J."/>
            <person name="Iyer R."/>
            <person name="Thomas B.C."/>
            <person name="Brown C.T."/>
            <person name="Anantharaman K."/>
            <person name="Tringe S."/>
            <person name="Hettich R.L."/>
            <person name="Harrison S.T."/>
            <person name="Banfield J.F."/>
        </authorList>
    </citation>
    <scope>NUCLEOTIDE SEQUENCE [LARGE SCALE GENOMIC DNA]</scope>
    <source>
        <strain evidence="1">59-99</strain>
    </source>
</reference>
<evidence type="ECO:0000313" key="2">
    <source>
        <dbReference type="Proteomes" id="UP000184233"/>
    </source>
</evidence>
<dbReference type="PROSITE" id="PS51257">
    <property type="entry name" value="PROKAR_LIPOPROTEIN"/>
    <property type="match status" value="1"/>
</dbReference>
<protein>
    <submittedName>
        <fullName evidence="1">Uncharacterized protein</fullName>
    </submittedName>
</protein>
<accession>A0A1M3KWF4</accession>
<gene>
    <name evidence="1" type="ORF">BGO89_09350</name>
</gene>
<proteinExistence type="predicted"/>
<dbReference type="EMBL" id="MKVH01000024">
    <property type="protein sequence ID" value="OJX56732.1"/>
    <property type="molecule type" value="Genomic_DNA"/>
</dbReference>
<dbReference type="Proteomes" id="UP000184233">
    <property type="component" value="Unassembled WGS sequence"/>
</dbReference>
<name>A0A1M3KWF4_9BACT</name>